<dbReference type="GeneID" id="9809744"/>
<dbReference type="RefSeq" id="XP_003104929.2">
    <property type="nucleotide sequence ID" value="XM_003104881.2"/>
</dbReference>
<evidence type="ECO:0000313" key="1">
    <source>
        <dbReference type="EMBL" id="EFP01203.1"/>
    </source>
</evidence>
<name>E3MFR0_CAERE</name>
<gene>
    <name evidence="1" type="ORF">CRE_24390</name>
</gene>
<dbReference type="CTD" id="9809744"/>
<keyword evidence="2" id="KW-1185">Reference proteome</keyword>
<organism evidence="2">
    <name type="scientific">Caenorhabditis remanei</name>
    <name type="common">Caenorhabditis vulgaris</name>
    <dbReference type="NCBI Taxonomy" id="31234"/>
    <lineage>
        <taxon>Eukaryota</taxon>
        <taxon>Metazoa</taxon>
        <taxon>Ecdysozoa</taxon>
        <taxon>Nematoda</taxon>
        <taxon>Chromadorea</taxon>
        <taxon>Rhabditida</taxon>
        <taxon>Rhabditina</taxon>
        <taxon>Rhabditomorpha</taxon>
        <taxon>Rhabditoidea</taxon>
        <taxon>Rhabditidae</taxon>
        <taxon>Peloderinae</taxon>
        <taxon>Caenorhabditis</taxon>
    </lineage>
</organism>
<dbReference type="HOGENOM" id="CLU_1588047_0_0_1"/>
<dbReference type="EMBL" id="DS268442">
    <property type="protein sequence ID" value="EFP01203.1"/>
    <property type="molecule type" value="Genomic_DNA"/>
</dbReference>
<sequence length="195" mass="23261">MTSIKRNPSFKKAIEYAETAVVTQEDLPDQSTSKNETENSMIATAELEKDKTTVQVPTKCPKCGKCQYARCEWEHFHEERLQRCLLAHEVIDEISTRLQRVTLKHRGIRLPQELMRKKLEVHSTKELQIIYEEMRKKVLKLLHEEQVLERLGVRDFHPMAELVKSLMQDLKMWILNKRTQFRRRFSKKEARRDDK</sequence>
<reference evidence="1" key="1">
    <citation type="submission" date="2007-07" db="EMBL/GenBank/DDBJ databases">
        <title>PCAP assembly of the Caenorhabditis remanei genome.</title>
        <authorList>
            <consortium name="The Caenorhabditis remanei Sequencing Consortium"/>
            <person name="Wilson R.K."/>
        </authorList>
    </citation>
    <scope>NUCLEOTIDE SEQUENCE [LARGE SCALE GENOMIC DNA]</scope>
    <source>
        <strain evidence="1">PB4641</strain>
    </source>
</reference>
<dbReference type="KEGG" id="crq:GCK72_008362"/>
<dbReference type="AlphaFoldDB" id="E3MFR0"/>
<accession>E3MFR0</accession>
<proteinExistence type="predicted"/>
<dbReference type="InParanoid" id="E3MFR0"/>
<protein>
    <submittedName>
        <fullName evidence="1">Uncharacterized protein</fullName>
    </submittedName>
</protein>
<dbReference type="Proteomes" id="UP000008281">
    <property type="component" value="Unassembled WGS sequence"/>
</dbReference>
<evidence type="ECO:0000313" key="2">
    <source>
        <dbReference type="Proteomes" id="UP000008281"/>
    </source>
</evidence>